<dbReference type="InterPro" id="IPR017208">
    <property type="entry name" value="UCP037442_abhydr"/>
</dbReference>
<organism evidence="2">
    <name type="scientific">marine sediment metagenome</name>
    <dbReference type="NCBI Taxonomy" id="412755"/>
    <lineage>
        <taxon>unclassified sequences</taxon>
        <taxon>metagenomes</taxon>
        <taxon>ecological metagenomes</taxon>
    </lineage>
</organism>
<dbReference type="SUPFAM" id="SSF53474">
    <property type="entry name" value="alpha/beta-Hydrolases"/>
    <property type="match status" value="1"/>
</dbReference>
<gene>
    <name evidence="2" type="ORF">LCGC14_0180600</name>
</gene>
<evidence type="ECO:0000259" key="1">
    <source>
        <dbReference type="Pfam" id="PF12697"/>
    </source>
</evidence>
<dbReference type="Gene3D" id="3.40.50.1820">
    <property type="entry name" value="alpha/beta hydrolase"/>
    <property type="match status" value="1"/>
</dbReference>
<dbReference type="PIRSF" id="PIRSF037442">
    <property type="entry name" value="UCP037442_abhydr"/>
    <property type="match status" value="1"/>
</dbReference>
<dbReference type="AlphaFoldDB" id="A0A0F9V6A7"/>
<reference evidence="2" key="1">
    <citation type="journal article" date="2015" name="Nature">
        <title>Complex archaea that bridge the gap between prokaryotes and eukaryotes.</title>
        <authorList>
            <person name="Spang A."/>
            <person name="Saw J.H."/>
            <person name="Jorgensen S.L."/>
            <person name="Zaremba-Niedzwiedzka K."/>
            <person name="Martijn J."/>
            <person name="Lind A.E."/>
            <person name="van Eijk R."/>
            <person name="Schleper C."/>
            <person name="Guy L."/>
            <person name="Ettema T.J."/>
        </authorList>
    </citation>
    <scope>NUCLEOTIDE SEQUENCE</scope>
</reference>
<protein>
    <recommendedName>
        <fullName evidence="1">AB hydrolase-1 domain-containing protein</fullName>
    </recommendedName>
</protein>
<accession>A0A0F9V6A7</accession>
<sequence length="295" mass="32757">MSIDTATVPAQPLTLIAADGYPLSATLYSAKAPVAQLLIGSATGVPQGFYRRFAEYAASRGYSTLTLDYRGIGGSAPASLQGFEMDYLDWAEQDLAAAVEHLKTSTLPIYMVGHSFGGHAFGLMPNHTAISGLYTFGTGAGWHGWMPRSEQLRVLLMWRVIAPLIVRAKGYLAWRKLGMGEDLPKGVYQKWKHWCRFPRYFFEDPQMPGLEARFAEITTPITAVSATDDLWASPASRDAFMSAYRNADYRAVTIDPQTQNLRPLGHMGYFRPHAEPLWQDALDWFEQLNLAARAA</sequence>
<comment type="caution">
    <text evidence="2">The sequence shown here is derived from an EMBL/GenBank/DDBJ whole genome shotgun (WGS) entry which is preliminary data.</text>
</comment>
<proteinExistence type="predicted"/>
<dbReference type="InterPro" id="IPR000073">
    <property type="entry name" value="AB_hydrolase_1"/>
</dbReference>
<evidence type="ECO:0000313" key="2">
    <source>
        <dbReference type="EMBL" id="KKN95247.1"/>
    </source>
</evidence>
<dbReference type="EMBL" id="LAZR01000072">
    <property type="protein sequence ID" value="KKN95247.1"/>
    <property type="molecule type" value="Genomic_DNA"/>
</dbReference>
<dbReference type="Pfam" id="PF12697">
    <property type="entry name" value="Abhydrolase_6"/>
    <property type="match status" value="1"/>
</dbReference>
<feature type="domain" description="AB hydrolase-1" evidence="1">
    <location>
        <begin position="49"/>
        <end position="273"/>
    </location>
</feature>
<dbReference type="InterPro" id="IPR029058">
    <property type="entry name" value="AB_hydrolase_fold"/>
</dbReference>
<name>A0A0F9V6A7_9ZZZZ</name>